<evidence type="ECO:0000256" key="1">
    <source>
        <dbReference type="ARBA" id="ARBA00022553"/>
    </source>
</evidence>
<reference evidence="5 6" key="1">
    <citation type="submission" date="2016-10" db="EMBL/GenBank/DDBJ databases">
        <authorList>
            <person name="de Groot N.N."/>
        </authorList>
    </citation>
    <scope>NUCLEOTIDE SEQUENCE [LARGE SCALE GENOMIC DNA]</scope>
    <source>
        <strain evidence="5 6">DSM 22489</strain>
    </source>
</reference>
<feature type="region of interest" description="Disordered" evidence="3">
    <location>
        <begin position="134"/>
        <end position="153"/>
    </location>
</feature>
<gene>
    <name evidence="5" type="ORF">SAMN05421819_2271</name>
</gene>
<dbReference type="AlphaFoldDB" id="A0A1H5YFP1"/>
<dbReference type="EMBL" id="FNVA01000003">
    <property type="protein sequence ID" value="SEG22515.1"/>
    <property type="molecule type" value="Genomic_DNA"/>
</dbReference>
<feature type="modified residue" description="4-aspartylphosphate" evidence="2">
    <location>
        <position position="54"/>
    </location>
</feature>
<name>A0A1H5YFP1_9BACT</name>
<evidence type="ECO:0000313" key="5">
    <source>
        <dbReference type="EMBL" id="SEG22515.1"/>
    </source>
</evidence>
<dbReference type="SMART" id="SM00448">
    <property type="entry name" value="REC"/>
    <property type="match status" value="1"/>
</dbReference>
<accession>A0A1H5YFP1</accession>
<sequence length="199" mass="21600">MPKRRVLLVDDEVTVLLTMKAVLEISGFDVETAASAREAKMKLRAHEYEMIITDMRMESDAAGREVIHAARTASYHPAVALLTAYPLSDEDWQDMGADKMLVKPMQTALLLKQIEKLLETHAAKLARISAAAAPKAPATKTTVKTSVKSAKAPAKAAAKKAAKKTASKKEAAASKKVVARKLPAKRTVVKKPTSKKRSR</sequence>
<organism evidence="5 6">
    <name type="scientific">Bryocella elongata</name>
    <dbReference type="NCBI Taxonomy" id="863522"/>
    <lineage>
        <taxon>Bacteria</taxon>
        <taxon>Pseudomonadati</taxon>
        <taxon>Acidobacteriota</taxon>
        <taxon>Terriglobia</taxon>
        <taxon>Terriglobales</taxon>
        <taxon>Acidobacteriaceae</taxon>
        <taxon>Bryocella</taxon>
    </lineage>
</organism>
<dbReference type="Gene3D" id="3.40.50.2300">
    <property type="match status" value="1"/>
</dbReference>
<dbReference type="GO" id="GO:0000160">
    <property type="term" value="P:phosphorelay signal transduction system"/>
    <property type="evidence" value="ECO:0007669"/>
    <property type="project" value="InterPro"/>
</dbReference>
<dbReference type="OrthoDB" id="9808843at2"/>
<dbReference type="Pfam" id="PF00072">
    <property type="entry name" value="Response_reg"/>
    <property type="match status" value="1"/>
</dbReference>
<dbReference type="InterPro" id="IPR050595">
    <property type="entry name" value="Bact_response_regulator"/>
</dbReference>
<dbReference type="PROSITE" id="PS50110">
    <property type="entry name" value="RESPONSE_REGULATORY"/>
    <property type="match status" value="1"/>
</dbReference>
<dbReference type="RefSeq" id="WP_103933137.1">
    <property type="nucleotide sequence ID" value="NZ_FNVA01000003.1"/>
</dbReference>
<feature type="compositionally biased region" description="Basic residues" evidence="3">
    <location>
        <begin position="177"/>
        <end position="199"/>
    </location>
</feature>
<evidence type="ECO:0000256" key="2">
    <source>
        <dbReference type="PROSITE-ProRule" id="PRU00169"/>
    </source>
</evidence>
<feature type="domain" description="Response regulatory" evidence="4">
    <location>
        <begin position="5"/>
        <end position="118"/>
    </location>
</feature>
<proteinExistence type="predicted"/>
<dbReference type="CDD" id="cd00156">
    <property type="entry name" value="REC"/>
    <property type="match status" value="1"/>
</dbReference>
<dbReference type="PANTHER" id="PTHR44591">
    <property type="entry name" value="STRESS RESPONSE REGULATOR PROTEIN 1"/>
    <property type="match status" value="1"/>
</dbReference>
<keyword evidence="1 2" id="KW-0597">Phosphoprotein</keyword>
<protein>
    <submittedName>
        <fullName evidence="5">Response regulator receiver domain-containing protein</fullName>
    </submittedName>
</protein>
<evidence type="ECO:0000259" key="4">
    <source>
        <dbReference type="PROSITE" id="PS50110"/>
    </source>
</evidence>
<dbReference type="SUPFAM" id="SSF52172">
    <property type="entry name" value="CheY-like"/>
    <property type="match status" value="1"/>
</dbReference>
<dbReference type="Proteomes" id="UP000236728">
    <property type="component" value="Unassembled WGS sequence"/>
</dbReference>
<feature type="region of interest" description="Disordered" evidence="3">
    <location>
        <begin position="158"/>
        <end position="199"/>
    </location>
</feature>
<dbReference type="InterPro" id="IPR001789">
    <property type="entry name" value="Sig_transdc_resp-reg_receiver"/>
</dbReference>
<dbReference type="PANTHER" id="PTHR44591:SF3">
    <property type="entry name" value="RESPONSE REGULATORY DOMAIN-CONTAINING PROTEIN"/>
    <property type="match status" value="1"/>
</dbReference>
<keyword evidence="6" id="KW-1185">Reference proteome</keyword>
<dbReference type="InterPro" id="IPR011006">
    <property type="entry name" value="CheY-like_superfamily"/>
</dbReference>
<evidence type="ECO:0000313" key="6">
    <source>
        <dbReference type="Proteomes" id="UP000236728"/>
    </source>
</evidence>
<evidence type="ECO:0000256" key="3">
    <source>
        <dbReference type="SAM" id="MobiDB-lite"/>
    </source>
</evidence>